<reference evidence="3 4" key="1">
    <citation type="submission" date="2020-06" db="EMBL/GenBank/DDBJ databases">
        <title>WGS assembly of Ceratodon purpureus strain R40.</title>
        <authorList>
            <person name="Carey S.B."/>
            <person name="Jenkins J."/>
            <person name="Shu S."/>
            <person name="Lovell J.T."/>
            <person name="Sreedasyam A."/>
            <person name="Maumus F."/>
            <person name="Tiley G.P."/>
            <person name="Fernandez-Pozo N."/>
            <person name="Barry K."/>
            <person name="Chen C."/>
            <person name="Wang M."/>
            <person name="Lipzen A."/>
            <person name="Daum C."/>
            <person name="Saski C.A."/>
            <person name="Payton A.C."/>
            <person name="Mcbreen J.C."/>
            <person name="Conrad R.E."/>
            <person name="Kollar L.M."/>
            <person name="Olsson S."/>
            <person name="Huttunen S."/>
            <person name="Landis J.B."/>
            <person name="Wickett N.J."/>
            <person name="Johnson M.G."/>
            <person name="Rensing S.A."/>
            <person name="Grimwood J."/>
            <person name="Schmutz J."/>
            <person name="Mcdaniel S.F."/>
        </authorList>
    </citation>
    <scope>NUCLEOTIDE SEQUENCE [LARGE SCALE GENOMIC DNA]</scope>
    <source>
        <strain evidence="3 4">R40</strain>
    </source>
</reference>
<dbReference type="Pfam" id="PF09791">
    <property type="entry name" value="Oxidored-like"/>
    <property type="match status" value="1"/>
</dbReference>
<dbReference type="InterPro" id="IPR039251">
    <property type="entry name" value="OXLD1"/>
</dbReference>
<evidence type="ECO:0000313" key="3">
    <source>
        <dbReference type="EMBL" id="KAG0570515.1"/>
    </source>
</evidence>
<organism evidence="3 4">
    <name type="scientific">Ceratodon purpureus</name>
    <name type="common">Fire moss</name>
    <name type="synonym">Dicranum purpureum</name>
    <dbReference type="NCBI Taxonomy" id="3225"/>
    <lineage>
        <taxon>Eukaryota</taxon>
        <taxon>Viridiplantae</taxon>
        <taxon>Streptophyta</taxon>
        <taxon>Embryophyta</taxon>
        <taxon>Bryophyta</taxon>
        <taxon>Bryophytina</taxon>
        <taxon>Bryopsida</taxon>
        <taxon>Dicranidae</taxon>
        <taxon>Pseudoditrichales</taxon>
        <taxon>Ditrichaceae</taxon>
        <taxon>Ceratodon</taxon>
    </lineage>
</organism>
<evidence type="ECO:0000256" key="1">
    <source>
        <dbReference type="SAM" id="MobiDB-lite"/>
    </source>
</evidence>
<sequence length="261" mass="28814">MTHSHLLRVFSYLGLRGSRQNSLPVFPALVSVFPQSRVQLEDTWFTLWQPRQYTIRNKGDFRYCLLISADRGACSRMGQASSFVRGYAGADGKDSEKSKERIDKGLKGLDTDEESVGKNDSAKVTTGVGGSEETEVEQKAAADVLAKVVEAEKILEAVVSPEVSMTNQLEKKIEKDLVSEKTEAIKPAETKSVKKAVVAIEEPVKSQTALNLALDELGEPPERPLPGDCCGQGCDVCVWDTYNDELRDYLVRKKSLLKQSK</sequence>
<dbReference type="EMBL" id="CM026427">
    <property type="protein sequence ID" value="KAG0570515.1"/>
    <property type="molecule type" value="Genomic_DNA"/>
</dbReference>
<dbReference type="PANTHER" id="PTHR21193">
    <property type="entry name" value="OXIDOREDUCTASE-LIKE DOMAIN-CONTAINING PROTEIN 1"/>
    <property type="match status" value="1"/>
</dbReference>
<feature type="compositionally biased region" description="Basic and acidic residues" evidence="1">
    <location>
        <begin position="91"/>
        <end position="121"/>
    </location>
</feature>
<feature type="region of interest" description="Disordered" evidence="1">
    <location>
        <begin position="88"/>
        <end position="134"/>
    </location>
</feature>
<gene>
    <name evidence="3" type="ORF">KC19_6G168100</name>
</gene>
<name>A0A8T0HHA0_CERPU</name>
<dbReference type="InterPro" id="IPR019180">
    <property type="entry name" value="Oxidoreductase-like_N"/>
</dbReference>
<evidence type="ECO:0000313" key="4">
    <source>
        <dbReference type="Proteomes" id="UP000822688"/>
    </source>
</evidence>
<dbReference type="AlphaFoldDB" id="A0A8T0HHA0"/>
<dbReference type="PANTHER" id="PTHR21193:SF3">
    <property type="entry name" value="OXIDOREDUCTASE-LIKE DOMAIN-CONTAINING PROTEIN 1"/>
    <property type="match status" value="1"/>
</dbReference>
<comment type="caution">
    <text evidence="3">The sequence shown here is derived from an EMBL/GenBank/DDBJ whole genome shotgun (WGS) entry which is preliminary data.</text>
</comment>
<dbReference type="OrthoDB" id="10559291at2759"/>
<evidence type="ECO:0000259" key="2">
    <source>
        <dbReference type="Pfam" id="PF09791"/>
    </source>
</evidence>
<proteinExistence type="predicted"/>
<feature type="domain" description="Oxidoreductase-like" evidence="2">
    <location>
        <begin position="220"/>
        <end position="255"/>
    </location>
</feature>
<keyword evidence="4" id="KW-1185">Reference proteome</keyword>
<protein>
    <recommendedName>
        <fullName evidence="2">Oxidoreductase-like domain-containing protein</fullName>
    </recommendedName>
</protein>
<accession>A0A8T0HHA0</accession>
<dbReference type="Proteomes" id="UP000822688">
    <property type="component" value="Chromosome 6"/>
</dbReference>